<organism evidence="4 5">
    <name type="scientific">Papiliotrema laurentii</name>
    <name type="common">Cryptococcus laurentii</name>
    <dbReference type="NCBI Taxonomy" id="5418"/>
    <lineage>
        <taxon>Eukaryota</taxon>
        <taxon>Fungi</taxon>
        <taxon>Dikarya</taxon>
        <taxon>Basidiomycota</taxon>
        <taxon>Agaricomycotina</taxon>
        <taxon>Tremellomycetes</taxon>
        <taxon>Tremellales</taxon>
        <taxon>Rhynchogastremaceae</taxon>
        <taxon>Papiliotrema</taxon>
    </lineage>
</organism>
<evidence type="ECO:0000256" key="2">
    <source>
        <dbReference type="ARBA" id="ARBA00022170"/>
    </source>
</evidence>
<keyword evidence="5" id="KW-1185">Reference proteome</keyword>
<evidence type="ECO:0000256" key="3">
    <source>
        <dbReference type="SAM" id="MobiDB-lite"/>
    </source>
</evidence>
<proteinExistence type="inferred from homology"/>
<dbReference type="GO" id="GO:0005739">
    <property type="term" value="C:mitochondrion"/>
    <property type="evidence" value="ECO:0007669"/>
    <property type="project" value="TreeGrafter"/>
</dbReference>
<evidence type="ECO:0000313" key="5">
    <source>
        <dbReference type="Proteomes" id="UP001182556"/>
    </source>
</evidence>
<name>A0AAD9FQA6_PAPLA</name>
<comment type="similarity">
    <text evidence="1">Belongs to the SDHAF4 family.</text>
</comment>
<dbReference type="GO" id="GO:0034553">
    <property type="term" value="P:mitochondrial respiratory chain complex II assembly"/>
    <property type="evidence" value="ECO:0007669"/>
    <property type="project" value="TreeGrafter"/>
</dbReference>
<dbReference type="AlphaFoldDB" id="A0AAD9FQA6"/>
<evidence type="ECO:0000256" key="1">
    <source>
        <dbReference type="ARBA" id="ARBA00005701"/>
    </source>
</evidence>
<dbReference type="EMBL" id="JAODAN010000005">
    <property type="protein sequence ID" value="KAK1924388.1"/>
    <property type="molecule type" value="Genomic_DNA"/>
</dbReference>
<sequence length="124" mass="13173">MLGSLRLVAGPSTIRLQATRQLATSAKQLYAARSSFTKPGPPPLPAQEQAEFDALLKANASIGATPAATAPSEDLLQHPDVRRGPKKDFEGDVNPQTGEQGGPKTDPFKAGNNDWQYGGRVTDF</sequence>
<dbReference type="PANTHER" id="PTHR28524">
    <property type="entry name" value="SUCCINATE DEHYDROGENASE ASSEMBLY FACTOR 4, MITOCHONDRIAL"/>
    <property type="match status" value="1"/>
</dbReference>
<dbReference type="InterPro" id="IPR012875">
    <property type="entry name" value="SDHF4"/>
</dbReference>
<reference evidence="4" key="1">
    <citation type="submission" date="2023-02" db="EMBL/GenBank/DDBJ databases">
        <title>Identification and recombinant expression of a fungal hydrolase from Papiliotrema laurentii that hydrolyzes apple cutin and clears colloidal polyester polyurethane.</title>
        <authorList>
            <consortium name="DOE Joint Genome Institute"/>
            <person name="Roman V.A."/>
            <person name="Bojanowski C."/>
            <person name="Crable B.R."/>
            <person name="Wagner D.N."/>
            <person name="Hung C.S."/>
            <person name="Nadeau L.J."/>
            <person name="Schratz L."/>
            <person name="Haridas S."/>
            <person name="Pangilinan J."/>
            <person name="Lipzen A."/>
            <person name="Na H."/>
            <person name="Yan M."/>
            <person name="Ng V."/>
            <person name="Grigoriev I.V."/>
            <person name="Spatafora J.W."/>
            <person name="Barlow D."/>
            <person name="Biffinger J."/>
            <person name="Kelley-Loughnane N."/>
            <person name="Varaljay V.A."/>
            <person name="Crookes-Goodson W.J."/>
        </authorList>
    </citation>
    <scope>NUCLEOTIDE SEQUENCE</scope>
    <source>
        <strain evidence="4">5307AH</strain>
    </source>
</reference>
<protein>
    <recommendedName>
        <fullName evidence="2">Succinate dehydrogenase assembly factor 4, mitochondrial</fullName>
    </recommendedName>
</protein>
<dbReference type="Proteomes" id="UP001182556">
    <property type="component" value="Unassembled WGS sequence"/>
</dbReference>
<evidence type="ECO:0000313" key="4">
    <source>
        <dbReference type="EMBL" id="KAK1924388.1"/>
    </source>
</evidence>
<feature type="region of interest" description="Disordered" evidence="3">
    <location>
        <begin position="63"/>
        <end position="124"/>
    </location>
</feature>
<gene>
    <name evidence="4" type="ORF">DB88DRAFT_490215</name>
</gene>
<feature type="compositionally biased region" description="Basic and acidic residues" evidence="3">
    <location>
        <begin position="75"/>
        <end position="90"/>
    </location>
</feature>
<accession>A0AAD9FQA6</accession>
<dbReference type="PANTHER" id="PTHR28524:SF3">
    <property type="entry name" value="SUCCINATE DEHYDROGENASE ASSEMBLY FACTOR 4, MITOCHONDRIAL"/>
    <property type="match status" value="1"/>
</dbReference>
<comment type="caution">
    <text evidence="4">The sequence shown here is derived from an EMBL/GenBank/DDBJ whole genome shotgun (WGS) entry which is preliminary data.</text>
</comment>
<dbReference type="Pfam" id="PF07896">
    <property type="entry name" value="DUF1674"/>
    <property type="match status" value="1"/>
</dbReference>